<evidence type="ECO:0000256" key="3">
    <source>
        <dbReference type="SAM" id="SignalP"/>
    </source>
</evidence>
<evidence type="ECO:0000313" key="5">
    <source>
        <dbReference type="Proteomes" id="UP000483820"/>
    </source>
</evidence>
<dbReference type="Proteomes" id="UP000483820">
    <property type="component" value="Chromosome III"/>
</dbReference>
<keyword evidence="3" id="KW-0732">Signal</keyword>
<sequence length="291" mass="31780">MRLLIVLVVVFGLFIATCQSSGDTTYKFSIAMHCPSKELGLWRATIWNIYSDSTYPLAEAGGTTSDKFKFIEVEGFLTKKPNSLRLSSYSNCNSEPEFPEDVGIPVQYDEGHHYGFRVYNMENIKDLTDSAAYEYLFMMYLGKDCLMNGCKESSRDYVAKGCDFFKNEASQCMKGYDDALPKYCQKDGSSAHSLCSEYISTTSSTKMILIIGGAVGAIIILVLAIAIFFYCRKKKKSKQNMTGTMSGSGTISGTTKQSTATNNFNTGAPTGTPTGAPIPTGAEATAGAQRY</sequence>
<evidence type="ECO:0000313" key="4">
    <source>
        <dbReference type="EMBL" id="KAF1763256.1"/>
    </source>
</evidence>
<name>A0A6A5H8P6_CAERE</name>
<dbReference type="KEGG" id="crq:GCK72_011522"/>
<protein>
    <submittedName>
        <fullName evidence="4">Uncharacterized protein</fullName>
    </submittedName>
</protein>
<feature type="region of interest" description="Disordered" evidence="1">
    <location>
        <begin position="239"/>
        <end position="291"/>
    </location>
</feature>
<feature type="compositionally biased region" description="Low complexity" evidence="1">
    <location>
        <begin position="242"/>
        <end position="291"/>
    </location>
</feature>
<dbReference type="RefSeq" id="XP_003103935.2">
    <property type="nucleotide sequence ID" value="XM_003103887.2"/>
</dbReference>
<feature type="signal peptide" evidence="3">
    <location>
        <begin position="1"/>
        <end position="20"/>
    </location>
</feature>
<dbReference type="CTD" id="9802458"/>
<evidence type="ECO:0000256" key="2">
    <source>
        <dbReference type="SAM" id="Phobius"/>
    </source>
</evidence>
<reference evidence="4 5" key="1">
    <citation type="submission" date="2019-12" db="EMBL/GenBank/DDBJ databases">
        <title>Chromosome-level assembly of the Caenorhabditis remanei genome.</title>
        <authorList>
            <person name="Teterina A.A."/>
            <person name="Willis J.H."/>
            <person name="Phillips P.C."/>
        </authorList>
    </citation>
    <scope>NUCLEOTIDE SEQUENCE [LARGE SCALE GENOMIC DNA]</scope>
    <source>
        <strain evidence="4 5">PX506</strain>
        <tissue evidence="4">Whole organism</tissue>
    </source>
</reference>
<proteinExistence type="predicted"/>
<comment type="caution">
    <text evidence="4">The sequence shown here is derived from an EMBL/GenBank/DDBJ whole genome shotgun (WGS) entry which is preliminary data.</text>
</comment>
<keyword evidence="2" id="KW-0472">Membrane</keyword>
<dbReference type="AlphaFoldDB" id="A0A6A5H8P6"/>
<feature type="chain" id="PRO_5025471103" evidence="3">
    <location>
        <begin position="21"/>
        <end position="291"/>
    </location>
</feature>
<organism evidence="4 5">
    <name type="scientific">Caenorhabditis remanei</name>
    <name type="common">Caenorhabditis vulgaris</name>
    <dbReference type="NCBI Taxonomy" id="31234"/>
    <lineage>
        <taxon>Eukaryota</taxon>
        <taxon>Metazoa</taxon>
        <taxon>Ecdysozoa</taxon>
        <taxon>Nematoda</taxon>
        <taxon>Chromadorea</taxon>
        <taxon>Rhabditida</taxon>
        <taxon>Rhabditina</taxon>
        <taxon>Rhabditomorpha</taxon>
        <taxon>Rhabditoidea</taxon>
        <taxon>Rhabditidae</taxon>
        <taxon>Peloderinae</taxon>
        <taxon>Caenorhabditis</taxon>
    </lineage>
</organism>
<dbReference type="EMBL" id="WUAV01000003">
    <property type="protein sequence ID" value="KAF1763256.1"/>
    <property type="molecule type" value="Genomic_DNA"/>
</dbReference>
<keyword evidence="2" id="KW-0812">Transmembrane</keyword>
<accession>A0A6A5H8P6</accession>
<evidence type="ECO:0000256" key="1">
    <source>
        <dbReference type="SAM" id="MobiDB-lite"/>
    </source>
</evidence>
<dbReference type="GeneID" id="9802458"/>
<gene>
    <name evidence="4" type="ORF">GCK72_011522</name>
</gene>
<keyword evidence="2" id="KW-1133">Transmembrane helix</keyword>
<feature type="transmembrane region" description="Helical" evidence="2">
    <location>
        <begin position="207"/>
        <end position="231"/>
    </location>
</feature>